<evidence type="ECO:0000259" key="2">
    <source>
        <dbReference type="Pfam" id="PF20976"/>
    </source>
</evidence>
<dbReference type="PANTHER" id="PTHR28173:SF1">
    <property type="entry name" value="RIBONUCLEASES P_MRP PROTEIN SUBUNIT POP8"/>
    <property type="match status" value="1"/>
</dbReference>
<feature type="domain" description="Ribonucleases P/MRP subunit Pop8-like" evidence="2">
    <location>
        <begin position="43"/>
        <end position="118"/>
    </location>
</feature>
<dbReference type="GO" id="GO:0034965">
    <property type="term" value="P:intronic box C/D snoRNA processing"/>
    <property type="evidence" value="ECO:0007669"/>
    <property type="project" value="TreeGrafter"/>
</dbReference>
<dbReference type="GO" id="GO:0000172">
    <property type="term" value="C:ribonuclease MRP complex"/>
    <property type="evidence" value="ECO:0007669"/>
    <property type="project" value="InterPro"/>
</dbReference>
<comment type="caution">
    <text evidence="3">The sequence shown here is derived from an EMBL/GenBank/DDBJ whole genome shotgun (WGS) entry which is preliminary data.</text>
</comment>
<keyword evidence="4" id="KW-1185">Reference proteome</keyword>
<evidence type="ECO:0000313" key="4">
    <source>
        <dbReference type="Proteomes" id="UP000696280"/>
    </source>
</evidence>
<dbReference type="Pfam" id="PF20976">
    <property type="entry name" value="Pop8"/>
    <property type="match status" value="1"/>
</dbReference>
<gene>
    <name evidence="3" type="ORF">HYFRA_00009937</name>
</gene>
<dbReference type="InterPro" id="IPR020347">
    <property type="entry name" value="Pop8"/>
</dbReference>
<feature type="region of interest" description="Disordered" evidence="1">
    <location>
        <begin position="1"/>
        <end position="32"/>
    </location>
</feature>
<dbReference type="PANTHER" id="PTHR28173">
    <property type="entry name" value="RIBONUCLEASES P/MRP PROTEIN SUBUNIT POP8"/>
    <property type="match status" value="1"/>
</dbReference>
<evidence type="ECO:0000256" key="1">
    <source>
        <dbReference type="SAM" id="MobiDB-lite"/>
    </source>
</evidence>
<evidence type="ECO:0000313" key="3">
    <source>
        <dbReference type="EMBL" id="CAG8958620.1"/>
    </source>
</evidence>
<name>A0A9N9L6H2_9HELO</name>
<proteinExistence type="predicted"/>
<dbReference type="GO" id="GO:0008033">
    <property type="term" value="P:tRNA processing"/>
    <property type="evidence" value="ECO:0007669"/>
    <property type="project" value="InterPro"/>
</dbReference>
<dbReference type="GO" id="GO:0000171">
    <property type="term" value="F:ribonuclease MRP activity"/>
    <property type="evidence" value="ECO:0007669"/>
    <property type="project" value="TreeGrafter"/>
</dbReference>
<protein>
    <recommendedName>
        <fullName evidence="2">Ribonucleases P/MRP subunit Pop8-like domain-containing protein</fullName>
    </recommendedName>
</protein>
<dbReference type="AlphaFoldDB" id="A0A9N9L6H2"/>
<dbReference type="InterPro" id="IPR049128">
    <property type="entry name" value="Pop8-like_dom"/>
</dbReference>
<reference evidence="3" key="1">
    <citation type="submission" date="2021-07" db="EMBL/GenBank/DDBJ databases">
        <authorList>
            <person name="Durling M."/>
        </authorList>
    </citation>
    <scope>NUCLEOTIDE SEQUENCE</scope>
</reference>
<organism evidence="3 4">
    <name type="scientific">Hymenoscyphus fraxineus</name>
    <dbReference type="NCBI Taxonomy" id="746836"/>
    <lineage>
        <taxon>Eukaryota</taxon>
        <taxon>Fungi</taxon>
        <taxon>Dikarya</taxon>
        <taxon>Ascomycota</taxon>
        <taxon>Pezizomycotina</taxon>
        <taxon>Leotiomycetes</taxon>
        <taxon>Helotiales</taxon>
        <taxon>Helotiaceae</taxon>
        <taxon>Hymenoscyphus</taxon>
    </lineage>
</organism>
<feature type="compositionally biased region" description="Basic and acidic residues" evidence="1">
    <location>
        <begin position="1"/>
        <end position="14"/>
    </location>
</feature>
<dbReference type="GO" id="GO:0000294">
    <property type="term" value="P:nuclear-transcribed mRNA catabolic process, RNase MRP-dependent"/>
    <property type="evidence" value="ECO:0007669"/>
    <property type="project" value="TreeGrafter"/>
</dbReference>
<dbReference type="GO" id="GO:0004526">
    <property type="term" value="F:ribonuclease P activity"/>
    <property type="evidence" value="ECO:0007669"/>
    <property type="project" value="TreeGrafter"/>
</dbReference>
<accession>A0A9N9L6H2</accession>
<dbReference type="Proteomes" id="UP000696280">
    <property type="component" value="Unassembled WGS sequence"/>
</dbReference>
<sequence length="153" mass="16888">MEDRANDTAMHDPSDPPSHPQTTQKPPYSRGHTLKTLTISRPQFAYIHLSLTTSSLLKSTTPLDNKTIWSHLHSALTQFLGLTGSAIPIDILRIRSRDVWLRVPRQDRSPVLAAVGGWSGDEEGVVVGWTVRGAGNWLSGLVARDGEERVWDG</sequence>
<dbReference type="OrthoDB" id="5530243at2759"/>
<dbReference type="GO" id="GO:0005655">
    <property type="term" value="C:nucleolar ribonuclease P complex"/>
    <property type="evidence" value="ECO:0007669"/>
    <property type="project" value="InterPro"/>
</dbReference>
<dbReference type="EMBL" id="CAJVRL010000083">
    <property type="protein sequence ID" value="CAG8958620.1"/>
    <property type="molecule type" value="Genomic_DNA"/>
</dbReference>